<dbReference type="EMBL" id="ATFQ01000022">
    <property type="protein sequence ID" value="EPQ23241.1"/>
    <property type="molecule type" value="Genomic_DNA"/>
</dbReference>
<organism evidence="1 2">
    <name type="scientific">Mycobacteroides abscessus subsp. bolletii CRM-0020</name>
    <dbReference type="NCBI Taxonomy" id="1306401"/>
    <lineage>
        <taxon>Bacteria</taxon>
        <taxon>Bacillati</taxon>
        <taxon>Actinomycetota</taxon>
        <taxon>Actinomycetes</taxon>
        <taxon>Mycobacteriales</taxon>
        <taxon>Mycobacteriaceae</taxon>
        <taxon>Mycobacteroides</taxon>
        <taxon>Mycobacteroides abscessus</taxon>
    </lineage>
</organism>
<proteinExistence type="predicted"/>
<gene>
    <name evidence="1" type="ORF">J108_13460</name>
</gene>
<dbReference type="AlphaFoldDB" id="A0A829HUQ7"/>
<dbReference type="RefSeq" id="WP_005057443.1">
    <property type="nucleotide sequence ID" value="NZ_ATFQ01000022.1"/>
</dbReference>
<dbReference type="Proteomes" id="UP000014969">
    <property type="component" value="Unassembled WGS sequence"/>
</dbReference>
<reference evidence="1 2" key="1">
    <citation type="journal article" date="2013" name="Genome Announc.">
        <title>Genome Sequence of an Epidemic Isolate of Mycobacterium abscessus subsp. bolletii from Rio de Janeiro, Brazil.</title>
        <authorList>
            <person name="Davidson R.M."/>
            <person name="Reynolds P.R."/>
            <person name="Farias-Hesson E."/>
            <person name="Duarte R.S."/>
            <person name="Jackson M."/>
            <person name="Strong M."/>
        </authorList>
    </citation>
    <scope>NUCLEOTIDE SEQUENCE [LARGE SCALE GENOMIC DNA]</scope>
    <source>
        <strain evidence="1 2">CRM-0020</strain>
    </source>
</reference>
<evidence type="ECO:0000313" key="1">
    <source>
        <dbReference type="EMBL" id="EPQ23241.1"/>
    </source>
</evidence>
<sequence length="119" mass="13304">MIASDTATYAYKPVPVLDRMTDKKDRLTPFLIPGSTELNGPHMIAALLELMGQPGEHGPAYKNELRRSFHGYYGLPSTGETDAEFDAALDSAVDTDLILRINPDPEQYGDLFFRNPFKR</sequence>
<name>A0A829HUQ7_9MYCO</name>
<accession>A0A829HUQ7</accession>
<protein>
    <submittedName>
        <fullName evidence="1">Uncharacterized protein</fullName>
    </submittedName>
</protein>
<comment type="caution">
    <text evidence="1">The sequence shown here is derived from an EMBL/GenBank/DDBJ whole genome shotgun (WGS) entry which is preliminary data.</text>
</comment>
<evidence type="ECO:0000313" key="2">
    <source>
        <dbReference type="Proteomes" id="UP000014969"/>
    </source>
</evidence>